<dbReference type="InterPro" id="IPR001404">
    <property type="entry name" value="Hsp90_fam"/>
</dbReference>
<evidence type="ECO:0000256" key="3">
    <source>
        <dbReference type="ARBA" id="ARBA00022840"/>
    </source>
</evidence>
<dbReference type="InterPro" id="IPR020575">
    <property type="entry name" value="Hsp90_N"/>
</dbReference>
<dbReference type="Gene3D" id="1.10.10.440">
    <property type="entry name" value="FF domain"/>
    <property type="match status" value="5"/>
</dbReference>
<feature type="region of interest" description="Disordered" evidence="5">
    <location>
        <begin position="108"/>
        <end position="131"/>
    </location>
</feature>
<keyword evidence="9" id="KW-1185">Reference proteome</keyword>
<dbReference type="PANTHER" id="PTHR11528">
    <property type="entry name" value="HEAT SHOCK PROTEIN 90 FAMILY MEMBER"/>
    <property type="match status" value="1"/>
</dbReference>
<organism evidence="8 9">
    <name type="scientific">Rhizopogon vesiculosus</name>
    <dbReference type="NCBI Taxonomy" id="180088"/>
    <lineage>
        <taxon>Eukaryota</taxon>
        <taxon>Fungi</taxon>
        <taxon>Dikarya</taxon>
        <taxon>Basidiomycota</taxon>
        <taxon>Agaricomycotina</taxon>
        <taxon>Agaricomycetes</taxon>
        <taxon>Agaricomycetidae</taxon>
        <taxon>Boletales</taxon>
        <taxon>Suillineae</taxon>
        <taxon>Rhizopogonaceae</taxon>
        <taxon>Rhizopogon</taxon>
    </lineage>
</organism>
<name>A0A1J8QE99_9AGAM</name>
<dbReference type="HAMAP" id="MF_00505">
    <property type="entry name" value="HSP90"/>
    <property type="match status" value="1"/>
</dbReference>
<feature type="compositionally biased region" description="Acidic residues" evidence="5">
    <location>
        <begin position="172"/>
        <end position="193"/>
    </location>
</feature>
<feature type="region of interest" description="Disordered" evidence="5">
    <location>
        <begin position="1724"/>
        <end position="1803"/>
    </location>
</feature>
<dbReference type="Proteomes" id="UP000183567">
    <property type="component" value="Unassembled WGS sequence"/>
</dbReference>
<comment type="similarity">
    <text evidence="1">Belongs to the heat shock protein 90 family.</text>
</comment>
<dbReference type="GO" id="GO:0051082">
    <property type="term" value="F:unfolded protein binding"/>
    <property type="evidence" value="ECO:0007669"/>
    <property type="project" value="InterPro"/>
</dbReference>
<evidence type="ECO:0000259" key="7">
    <source>
        <dbReference type="PROSITE" id="PS51676"/>
    </source>
</evidence>
<dbReference type="InterPro" id="IPR020568">
    <property type="entry name" value="Ribosomal_Su5_D2-typ_SF"/>
</dbReference>
<feature type="compositionally biased region" description="Acidic residues" evidence="5">
    <location>
        <begin position="1593"/>
        <end position="1606"/>
    </location>
</feature>
<dbReference type="InterPro" id="IPR019805">
    <property type="entry name" value="Heat_shock_protein_90_CS"/>
</dbReference>
<feature type="compositionally biased region" description="Acidic residues" evidence="5">
    <location>
        <begin position="2225"/>
        <end position="2237"/>
    </location>
</feature>
<dbReference type="OrthoDB" id="28737at2759"/>
<dbReference type="SMART" id="SM00441">
    <property type="entry name" value="FF"/>
    <property type="match status" value="4"/>
</dbReference>
<feature type="region of interest" description="Disordered" evidence="5">
    <location>
        <begin position="149"/>
        <end position="244"/>
    </location>
</feature>
<dbReference type="PROSITE" id="PS00298">
    <property type="entry name" value="HSP90"/>
    <property type="match status" value="1"/>
</dbReference>
<dbReference type="GO" id="GO:0005524">
    <property type="term" value="F:ATP binding"/>
    <property type="evidence" value="ECO:0007669"/>
    <property type="project" value="UniProtKB-KW"/>
</dbReference>
<feature type="region of interest" description="Disordered" evidence="5">
    <location>
        <begin position="1559"/>
        <end position="1606"/>
    </location>
</feature>
<sequence length="2500" mass="279638">MNSFGPPPLPTGWTEHVGPAGQPYYYHVGTQESTYIRPLPSFPIIPQAIVPQPPKKKDKPSLKTPIPGTEWLRVKTTEGNIFYSHKAKKQSVWTIPDEIKDAVEALERAEEHENAQAEQQQQAKEKEVEKLSFEEAQELKRLKTEMQGIAKRKAEEPQPIDELVISKKARVEEEDEDEGEEDGDEEESEEEEWQREAAAQLAAEAEEEQKRLEEEANVAKEADEAEAKKMQEKERSQLNMPERVDLSVEEAKALFKTLLREKDINPLHPWDTSLPLFISDPRYVLLPSVSARRDAFDEYCRDRAREIRQQNVKKEKAEANPKEEYDRLLSEEVKSTRTSWSDFRRTWKKDRRFYGWGRDDREREKRFKEYLKELGEKKRAAAEKAEADFFTLLRESSMIRSDSLWKDVKRKVSHDARYDAVGSSSLREELFQTFLKAHGSSSSYSASAPVKDETGKTDGKSEDSELRRKEKKEQALKEREEKVRAERSRMDAEIGRSKMNLNTEEGGREFLTLLTDAVREPQTTWESILPQLKTDPRFHNSPLSVHQQLHFFRSHMSQLQMKHLASLHSLFQAHAPSLATPFSALPLESLMKSLPVIKLALDQRDLEKEYDKWQRERSSECRIAFDEMLAENSFVEFWGRLGKIGGQGADGGVKAEDLGEDEGEGFGGNVDMKALAKNVDLSDIEKVLKNDKRYIMFEHVPEQRERWLRDYVSAALSSCVFAQDASAKVKHDYQSDVSRLRKIVINSLYSNRDVFLRELISNANDALEKLRLTALTEKSVWDGVSPLNVTIKTETNPDGKGGRIIITDTGIGMTAEELTNNLGTLAKSGTSDFLARAEGDDTTGTGNLIGAFGLGFYSSFLVADQVVVASLPPPSSKNPNPTQYVFSSSANEGSFEIYPDARGNTLGHGTEITLYLTSDALHYLVTSNLMKLVNQHSSFSTAFPIYLWNEVEEEAPEVEEALLDDKEVKPIDADEDEAVIEEEKETESVSPKMKKVMVGKWEHLNSQPPLWMRDPKTVTDEEYELLYQATFKDFQKPLAWHHFHGDSGSGVSFRALIYIPSRLTEDYFNKPLDASTKDVRLLVKHVLITSDLGEYSLPKWASWVKVIIDAEDLPLNVSRETLQSSAFLKQIKQIIIRRLIQLFAKIAEDDQEKYAEITKIYGPVMKLGAAEDNKNRDKLAALVRFNTNQRNGTSFDLYLENRKQGQKQIFYLADMGKSIEHLSQSVFVEKLDARGYEVLLLNEPLDEILLQSLRNWKGVPFQDVAKAGLDFGDDTKEEKDTLAELIEKYTPLLEWLKVEAGDNVKDVIVSNRLVTSPCAIVADTMGFTANVQKLMSATSRGAQQNDVMQEFMKKQKVLEINPRSPLIEGLLEHVEELIADGDAKDVNAEAQLKEVASILIDGALVRSGFEVPNSNMFLARVDRVLRRSLGVSETAPTDDTVKPAPPVDPELPSDIQMDDEKMFFSLPEQMKNNGIDFEMEEIDEEAHCPVVFRWLPQSFLECKFAICACMATPAAFSRLQLAAALLEYDNDPTNPNKPLVSAHDSAIFAHLRRGQPRKSTDYLGVTVPSEAGDSAPGQRRSRGSIDTLRNPFGDDDDDDPEDGEAGEVDLASWGLDQFVKDKDKVKGKAKAKSEILPNPHTVVAHRNARSAIDDDPRGRSSRTMSIGTMNDFGVGGAFLDGNAAGLDVTRPRSADLEQMQFPQRPMQRRRASAHTLIETMPVTPPLHSVPFPSVSVRDFSPGGERPASRASRLDVHARTQSNGSILPHDADVDADGNPFAVRPPSPDRASRFDPKVNHGRTASNATMGTMASKNMLAEDNPFAVRPPSPSRLSRFDPKARARTMSVGSMGTRFLIDNDIEAESHRDRPYSTVELLRPKVLVMPSPLQNVAPPPPPPPAIRPRAGFETSTDGPPLPPGARSVNRSSIPLTNSMNSPSAPIASNSFTPNPRASLTLSQLAFRNTLMVGGQRDIAYSDIDYHLPRAMKEGEQAKFEESEEEESPVPASIPLPPVPPPTEIEIKRAAGKLYGRSLVDNLEHRKAEIKQKARQVIQLSSQPSMMVRGQIRRSNTLIDPETLGRPPSQNLDNATPPNPRQTLLRRNSSGGKPLLDMDGEKPPTNLGPGAEQLISKNRSVFGVDTLWEQEMARLKEIEAEERAEAEVRRRREEEEEERRRKKKKKGKSKRKGSQNPTETSSLLDVPSGSRMGPPTLPAIQKPILKRPPPVNDESESDSESDDDNAAPRATSDKAADHWVESSDEDNGPRRTPGVGSRYPSKANMSAPHLSQLNDGSSEEDLPLTVAAQRVVRRASQLGALTIDNDSEEDIPLSAAAARVVKRATQLPRHVDDDDDEDQPLVDVLNRAKRSVNSLSLHQPGGDDDDDERPLGLRASRLPLASQTSLPLAGSEEDDMPLALHPEQQRRTQSHMFAQAQQQQQLMMQAQMQNSIFFNPAMMGSGFFTPMAVPPMMMGVPMTPPSPPPVHDAGKFGRVDRWRRDVAVEGDS</sequence>
<dbReference type="Gene3D" id="2.20.70.10">
    <property type="match status" value="2"/>
</dbReference>
<dbReference type="SUPFAM" id="SSF55874">
    <property type="entry name" value="ATPase domain of HSP90 chaperone/DNA topoisomerase II/histidine kinase"/>
    <property type="match status" value="1"/>
</dbReference>
<feature type="region of interest" description="Disordered" evidence="5">
    <location>
        <begin position="1886"/>
        <end position="1944"/>
    </location>
</feature>
<dbReference type="InterPro" id="IPR036517">
    <property type="entry name" value="FF_domain_sf"/>
</dbReference>
<dbReference type="Gene3D" id="3.30.230.80">
    <property type="match status" value="1"/>
</dbReference>
<comment type="caution">
    <text evidence="8">The sequence shown here is derived from an EMBL/GenBank/DDBJ whole genome shotgun (WGS) entry which is preliminary data.</text>
</comment>
<feature type="compositionally biased region" description="Pro residues" evidence="5">
    <location>
        <begin position="1890"/>
        <end position="1899"/>
    </location>
</feature>
<dbReference type="EMBL" id="LVVM01001214">
    <property type="protein sequence ID" value="OJA18991.1"/>
    <property type="molecule type" value="Genomic_DNA"/>
</dbReference>
<dbReference type="SUPFAM" id="SSF110942">
    <property type="entry name" value="HSP90 C-terminal domain"/>
    <property type="match status" value="1"/>
</dbReference>
<proteinExistence type="inferred from homology"/>
<feature type="compositionally biased region" description="Basic residues" evidence="5">
    <location>
        <begin position="2172"/>
        <end position="2185"/>
    </location>
</feature>
<dbReference type="Pfam" id="PF00183">
    <property type="entry name" value="HSP90"/>
    <property type="match status" value="1"/>
</dbReference>
<evidence type="ECO:0000256" key="1">
    <source>
        <dbReference type="ARBA" id="ARBA00008239"/>
    </source>
</evidence>
<dbReference type="SUPFAM" id="SSF81698">
    <property type="entry name" value="FF domain"/>
    <property type="match status" value="4"/>
</dbReference>
<gene>
    <name evidence="8" type="ORF">AZE42_00395</name>
</gene>
<dbReference type="SUPFAM" id="SSF54211">
    <property type="entry name" value="Ribosomal protein S5 domain 2-like"/>
    <property type="match status" value="1"/>
</dbReference>
<feature type="compositionally biased region" description="Basic and acidic residues" evidence="5">
    <location>
        <begin position="2149"/>
        <end position="2165"/>
    </location>
</feature>
<feature type="region of interest" description="Disordered" evidence="5">
    <location>
        <begin position="1434"/>
        <end position="1453"/>
    </location>
</feature>
<accession>A0A1J8QE99</accession>
<dbReference type="InterPro" id="IPR036890">
    <property type="entry name" value="HATPase_C_sf"/>
</dbReference>
<feature type="compositionally biased region" description="Polar residues" evidence="5">
    <location>
        <begin position="1921"/>
        <end position="1944"/>
    </location>
</feature>
<dbReference type="PRINTS" id="PR00775">
    <property type="entry name" value="HEATSHOCK90"/>
</dbReference>
<feature type="compositionally biased region" description="Basic and acidic residues" evidence="5">
    <location>
        <begin position="208"/>
        <end position="244"/>
    </location>
</feature>
<feature type="region of interest" description="Disordered" evidence="5">
    <location>
        <begin position="2149"/>
        <end position="2294"/>
    </location>
</feature>
<feature type="compositionally biased region" description="Basic and acidic residues" evidence="5">
    <location>
        <begin position="450"/>
        <end position="490"/>
    </location>
</feature>
<dbReference type="PROSITE" id="PS51676">
    <property type="entry name" value="FF"/>
    <property type="match status" value="1"/>
</dbReference>
<dbReference type="Gene3D" id="3.40.50.11260">
    <property type="match status" value="1"/>
</dbReference>
<dbReference type="InterPro" id="IPR002713">
    <property type="entry name" value="FF_domain"/>
</dbReference>
<feature type="compositionally biased region" description="Polar residues" evidence="5">
    <location>
        <begin position="2186"/>
        <end position="2195"/>
    </location>
</feature>
<dbReference type="CDD" id="cd00201">
    <property type="entry name" value="WW"/>
    <property type="match status" value="1"/>
</dbReference>
<dbReference type="PROSITE" id="PS50020">
    <property type="entry name" value="WW_DOMAIN_2"/>
    <property type="match status" value="1"/>
</dbReference>
<keyword evidence="4" id="KW-0143">Chaperone</keyword>
<dbReference type="SUPFAM" id="SSF51045">
    <property type="entry name" value="WW domain"/>
    <property type="match status" value="2"/>
</dbReference>
<dbReference type="PROSITE" id="PS01159">
    <property type="entry name" value="WW_DOMAIN_1"/>
    <property type="match status" value="1"/>
</dbReference>
<feature type="region of interest" description="Disordered" evidence="5">
    <location>
        <begin position="1987"/>
        <end position="2012"/>
    </location>
</feature>
<evidence type="ECO:0000256" key="5">
    <source>
        <dbReference type="SAM" id="MobiDB-lite"/>
    </source>
</evidence>
<dbReference type="Pfam" id="PF01846">
    <property type="entry name" value="FF"/>
    <property type="match status" value="3"/>
</dbReference>
<keyword evidence="2" id="KW-0547">Nucleotide-binding</keyword>
<dbReference type="InterPro" id="IPR001202">
    <property type="entry name" value="WW_dom"/>
</dbReference>
<evidence type="ECO:0000256" key="4">
    <source>
        <dbReference type="ARBA" id="ARBA00023186"/>
    </source>
</evidence>
<dbReference type="NCBIfam" id="NF003555">
    <property type="entry name" value="PRK05218.1"/>
    <property type="match status" value="1"/>
</dbReference>
<evidence type="ECO:0008006" key="10">
    <source>
        <dbReference type="Google" id="ProtNLM"/>
    </source>
</evidence>
<dbReference type="Gene3D" id="1.20.120.790">
    <property type="entry name" value="Heat shock protein 90, C-terminal domain"/>
    <property type="match status" value="1"/>
</dbReference>
<evidence type="ECO:0000256" key="2">
    <source>
        <dbReference type="ARBA" id="ARBA00022741"/>
    </source>
</evidence>
<dbReference type="InterPro" id="IPR036020">
    <property type="entry name" value="WW_dom_sf"/>
</dbReference>
<dbReference type="InterPro" id="IPR037196">
    <property type="entry name" value="HSP90_C"/>
</dbReference>
<feature type="region of interest" description="Disordered" evidence="5">
    <location>
        <begin position="440"/>
        <end position="490"/>
    </location>
</feature>
<evidence type="ECO:0000313" key="8">
    <source>
        <dbReference type="EMBL" id="OJA18991.1"/>
    </source>
</evidence>
<dbReference type="Pfam" id="PF00397">
    <property type="entry name" value="WW"/>
    <property type="match status" value="1"/>
</dbReference>
<dbReference type="SMART" id="SM00456">
    <property type="entry name" value="WW"/>
    <property type="match status" value="2"/>
</dbReference>
<evidence type="ECO:0000313" key="9">
    <source>
        <dbReference type="Proteomes" id="UP000183567"/>
    </source>
</evidence>
<dbReference type="GO" id="GO:0140662">
    <property type="term" value="F:ATP-dependent protein folding chaperone"/>
    <property type="evidence" value="ECO:0007669"/>
    <property type="project" value="InterPro"/>
</dbReference>
<feature type="compositionally biased region" description="Polar residues" evidence="5">
    <location>
        <begin position="2080"/>
        <end position="2103"/>
    </location>
</feature>
<dbReference type="GO" id="GO:0016887">
    <property type="term" value="F:ATP hydrolysis activity"/>
    <property type="evidence" value="ECO:0007669"/>
    <property type="project" value="InterPro"/>
</dbReference>
<dbReference type="CDD" id="cd16927">
    <property type="entry name" value="HATPase_Hsp90-like"/>
    <property type="match status" value="1"/>
</dbReference>
<feature type="domain" description="WW" evidence="6">
    <location>
        <begin position="7"/>
        <end position="40"/>
    </location>
</feature>
<protein>
    <recommendedName>
        <fullName evidence="10">HSP90-domain-containing protein</fullName>
    </recommendedName>
</protein>
<reference evidence="8 9" key="1">
    <citation type="submission" date="2016-03" db="EMBL/GenBank/DDBJ databases">
        <title>Comparative genomics of the ectomycorrhizal sister species Rhizopogon vinicolor and Rhizopogon vesiculosus (Basidiomycota: Boletales) reveals a divergence of the mating type B locus.</title>
        <authorList>
            <person name="Mujic A.B."/>
            <person name="Kuo A."/>
            <person name="Tritt A."/>
            <person name="Lipzen A."/>
            <person name="Chen C."/>
            <person name="Johnson J."/>
            <person name="Sharma A."/>
            <person name="Barry K."/>
            <person name="Grigoriev I.V."/>
            <person name="Spatafora J.W."/>
        </authorList>
    </citation>
    <scope>NUCLEOTIDE SEQUENCE [LARGE SCALE GENOMIC DNA]</scope>
    <source>
        <strain evidence="8 9">AM-OR11-056</strain>
    </source>
</reference>
<feature type="region of interest" description="Disordered" evidence="5">
    <location>
        <begin position="2068"/>
        <end position="2126"/>
    </location>
</feature>
<dbReference type="Gene3D" id="3.30.565.10">
    <property type="entry name" value="Histidine kinase-like ATPase, C-terminal domain"/>
    <property type="match status" value="1"/>
</dbReference>
<dbReference type="Pfam" id="PF13589">
    <property type="entry name" value="HATPase_c_3"/>
    <property type="match status" value="1"/>
</dbReference>
<feature type="domain" description="FF" evidence="7">
    <location>
        <begin position="379"/>
        <end position="437"/>
    </location>
</feature>
<evidence type="ECO:0000259" key="6">
    <source>
        <dbReference type="PROSITE" id="PS50020"/>
    </source>
</evidence>
<feature type="compositionally biased region" description="Basic and acidic residues" evidence="5">
    <location>
        <begin position="2243"/>
        <end position="2253"/>
    </location>
</feature>
<feature type="region of interest" description="Disordered" evidence="5">
    <location>
        <begin position="2364"/>
        <end position="2406"/>
    </location>
</feature>
<keyword evidence="3" id="KW-0067">ATP-binding</keyword>
<dbReference type="STRING" id="180088.A0A1J8QE99"/>